<keyword evidence="2" id="KW-0472">Membrane</keyword>
<feature type="transmembrane region" description="Helical" evidence="2">
    <location>
        <begin position="556"/>
        <end position="574"/>
    </location>
</feature>
<feature type="signal peptide" evidence="3">
    <location>
        <begin position="1"/>
        <end position="24"/>
    </location>
</feature>
<feature type="region of interest" description="Disordered" evidence="1">
    <location>
        <begin position="478"/>
        <end position="497"/>
    </location>
</feature>
<keyword evidence="3" id="KW-0732">Signal</keyword>
<feature type="chain" id="PRO_5045850283" description="Gram-positive cocci surface proteins LPxTG domain-containing protein" evidence="3">
    <location>
        <begin position="25"/>
        <end position="577"/>
    </location>
</feature>
<accession>A0ABW1QCU5</accession>
<proteinExistence type="predicted"/>
<keyword evidence="2" id="KW-0812">Transmembrane</keyword>
<evidence type="ECO:0000256" key="2">
    <source>
        <dbReference type="SAM" id="Phobius"/>
    </source>
</evidence>
<protein>
    <recommendedName>
        <fullName evidence="6">Gram-positive cocci surface proteins LPxTG domain-containing protein</fullName>
    </recommendedName>
</protein>
<dbReference type="RefSeq" id="WP_303377245.1">
    <property type="nucleotide sequence ID" value="NZ_JBHSQE010000005.1"/>
</dbReference>
<name>A0ABW1QCU5_9CORY</name>
<reference evidence="5" key="1">
    <citation type="journal article" date="2019" name="Int. J. Syst. Evol. Microbiol.">
        <title>The Global Catalogue of Microorganisms (GCM) 10K type strain sequencing project: providing services to taxonomists for standard genome sequencing and annotation.</title>
        <authorList>
            <consortium name="The Broad Institute Genomics Platform"/>
            <consortium name="The Broad Institute Genome Sequencing Center for Infectious Disease"/>
            <person name="Wu L."/>
            <person name="Ma J."/>
        </authorList>
    </citation>
    <scope>NUCLEOTIDE SEQUENCE [LARGE SCALE GENOMIC DNA]</scope>
    <source>
        <strain evidence="5">CCUG 51943</strain>
    </source>
</reference>
<feature type="region of interest" description="Disordered" evidence="1">
    <location>
        <begin position="504"/>
        <end position="547"/>
    </location>
</feature>
<evidence type="ECO:0000256" key="1">
    <source>
        <dbReference type="SAM" id="MobiDB-lite"/>
    </source>
</evidence>
<comment type="caution">
    <text evidence="4">The sequence shown here is derived from an EMBL/GenBank/DDBJ whole genome shotgun (WGS) entry which is preliminary data.</text>
</comment>
<evidence type="ECO:0000313" key="4">
    <source>
        <dbReference type="EMBL" id="MFC6146788.1"/>
    </source>
</evidence>
<evidence type="ECO:0000256" key="3">
    <source>
        <dbReference type="SAM" id="SignalP"/>
    </source>
</evidence>
<evidence type="ECO:0000313" key="5">
    <source>
        <dbReference type="Proteomes" id="UP001596244"/>
    </source>
</evidence>
<sequence>MIRRLATALTATALLFGLALPASADPAAGPERAQIAAQSEFERAPTVIAVDRATGRPVSDAAYNVQVNNLITGEQGTPSGPYSVSVDGAWIAHDVAFSFPDGLRDGVPVDQLVLTEVNPPDGYLPVAEPITLTATVNGWQATGPVLEVAPNVFVIEYDRDDAGQGVPGTEDNPIVLEQRHYPTFVAVDATTGQTLSGSYWGGESCTRFNNDPDWTCTSLDDYRLHMDRDGRMLTSKIDMEFDAPHNFELINRMAPPGCRLKDESVWWKADAEGAKVYGGGVYQLGETRERVDADGNVFRQTLMAIPFDCENPTPVCTAADRPVHEVAAGSRYDQGERGTLGAGPSVVRTDTSGRIVSDSLWSIDVYWQPAAGAPWEQIAAEQAIELPDDGSAYTRDVSVRQEGRFVSVFRELRAAQGTTLRERTYVFEGDSATGWTGTEGATVAFDAATGEIQVIRPEQPPAQPTLYRVNGGDWAIGEPLGGPACQPTPPPGGSSLWPLLLVPPALNASSNPGPATPETVATPQPQPQPQTQTQQQPQPTAAPQRELARTGADVEVVLALALAALVAGGILVRLRRA</sequence>
<feature type="compositionally biased region" description="Low complexity" evidence="1">
    <location>
        <begin position="504"/>
        <end position="544"/>
    </location>
</feature>
<gene>
    <name evidence="4" type="ORF">ACFPUZ_08215</name>
</gene>
<keyword evidence="2" id="KW-1133">Transmembrane helix</keyword>
<evidence type="ECO:0008006" key="6">
    <source>
        <dbReference type="Google" id="ProtNLM"/>
    </source>
</evidence>
<dbReference type="Proteomes" id="UP001596244">
    <property type="component" value="Unassembled WGS sequence"/>
</dbReference>
<keyword evidence="5" id="KW-1185">Reference proteome</keyword>
<dbReference type="EMBL" id="JBHSQE010000005">
    <property type="protein sequence ID" value="MFC6146788.1"/>
    <property type="molecule type" value="Genomic_DNA"/>
</dbReference>
<organism evidence="4 5">
    <name type="scientific">Corynebacterium nasicanis</name>
    <dbReference type="NCBI Taxonomy" id="1448267"/>
    <lineage>
        <taxon>Bacteria</taxon>
        <taxon>Bacillati</taxon>
        <taxon>Actinomycetota</taxon>
        <taxon>Actinomycetes</taxon>
        <taxon>Mycobacteriales</taxon>
        <taxon>Corynebacteriaceae</taxon>
        <taxon>Corynebacterium</taxon>
    </lineage>
</organism>